<proteinExistence type="predicted"/>
<protein>
    <submittedName>
        <fullName evidence="3">Macro domain-containing protein</fullName>
    </submittedName>
</protein>
<evidence type="ECO:0000256" key="1">
    <source>
        <dbReference type="SAM" id="Phobius"/>
    </source>
</evidence>
<dbReference type="EMBL" id="JAYMFH010000016">
    <property type="protein sequence ID" value="MEC4295662.1"/>
    <property type="molecule type" value="Genomic_DNA"/>
</dbReference>
<keyword evidence="1" id="KW-0812">Transmembrane</keyword>
<dbReference type="RefSeq" id="WP_326455058.1">
    <property type="nucleotide sequence ID" value="NZ_JAYMFH010000016.1"/>
</dbReference>
<dbReference type="Pfam" id="PF20016">
    <property type="entry name" value="ThsA_Macro"/>
    <property type="match status" value="1"/>
</dbReference>
<evidence type="ECO:0000313" key="3">
    <source>
        <dbReference type="EMBL" id="MEC4295662.1"/>
    </source>
</evidence>
<gene>
    <name evidence="3" type="ORF">VJ920_10100</name>
</gene>
<feature type="domain" description="Thoeris protein ThsA Macro" evidence="2">
    <location>
        <begin position="87"/>
        <end position="264"/>
    </location>
</feature>
<evidence type="ECO:0000313" key="4">
    <source>
        <dbReference type="Proteomes" id="UP001343724"/>
    </source>
</evidence>
<comment type="caution">
    <text evidence="3">The sequence shown here is derived from an EMBL/GenBank/DDBJ whole genome shotgun (WGS) entry which is preliminary data.</text>
</comment>
<feature type="transmembrane region" description="Helical" evidence="1">
    <location>
        <begin position="21"/>
        <end position="43"/>
    </location>
</feature>
<keyword evidence="1" id="KW-0472">Membrane</keyword>
<dbReference type="InterPro" id="IPR045535">
    <property type="entry name" value="ThsA_Macro"/>
</dbReference>
<keyword evidence="1" id="KW-1133">Transmembrane helix</keyword>
<organism evidence="3 4">
    <name type="scientific">Adlercreutzia shanghongiae</name>
    <dbReference type="NCBI Taxonomy" id="3111773"/>
    <lineage>
        <taxon>Bacteria</taxon>
        <taxon>Bacillati</taxon>
        <taxon>Actinomycetota</taxon>
        <taxon>Coriobacteriia</taxon>
        <taxon>Eggerthellales</taxon>
        <taxon>Eggerthellaceae</taxon>
        <taxon>Adlercreutzia</taxon>
    </lineage>
</organism>
<feature type="transmembrane region" description="Helical" evidence="1">
    <location>
        <begin position="49"/>
        <end position="74"/>
    </location>
</feature>
<name>A0ABU6J0K8_9ACTN</name>
<sequence length="286" mass="32100">MKKAYKWLKGLSRQAKSSVAISASIVSGAATVLTILGISLGSLEGVHVLVRLCIVIAAFTVLAVAVYYAIGYIFKESINLEIRGMRVKIRHGNIFETPSLRVIACDDHFDTRVDDVVISKKSLHGQLIMQHGNKQAIEALVESEAKRQGIPKDPDGRYKFPIGAIIEYKSEVDGRTYLMVAMNELDDQNKACTTMAKYEQMLMKMWNELDRIYAMRDVAIPILGDGITRFQDGPKRKESLLRCMLCTLNSSSVVLKSEIEILIYNDDEDVSLYELRNLFHPPLIRG</sequence>
<reference evidence="3 4" key="1">
    <citation type="submission" date="2024-01" db="EMBL/GenBank/DDBJ databases">
        <title>novel species in genus Adlercreutzia.</title>
        <authorList>
            <person name="Liu X."/>
        </authorList>
    </citation>
    <scope>NUCLEOTIDE SEQUENCE [LARGE SCALE GENOMIC DNA]</scope>
    <source>
        <strain evidence="3 4">R22</strain>
    </source>
</reference>
<accession>A0ABU6J0K8</accession>
<keyword evidence="4" id="KW-1185">Reference proteome</keyword>
<evidence type="ECO:0000259" key="2">
    <source>
        <dbReference type="Pfam" id="PF20016"/>
    </source>
</evidence>
<dbReference type="Proteomes" id="UP001343724">
    <property type="component" value="Unassembled WGS sequence"/>
</dbReference>